<proteinExistence type="predicted"/>
<dbReference type="Proteomes" id="UP000019471">
    <property type="component" value="Unassembled WGS sequence"/>
</dbReference>
<dbReference type="eggNOG" id="KOG2944">
    <property type="taxonomic scope" value="Eukaryota"/>
</dbReference>
<evidence type="ECO:0000313" key="2">
    <source>
        <dbReference type="EMBL" id="EXJ67520.1"/>
    </source>
</evidence>
<dbReference type="EMBL" id="AMGX01000016">
    <property type="protein sequence ID" value="EXJ67520.1"/>
    <property type="molecule type" value="Genomic_DNA"/>
</dbReference>
<dbReference type="STRING" id="1182543.W9WRA2"/>
<dbReference type="Gene3D" id="3.10.180.10">
    <property type="entry name" value="2,3-Dihydroxybiphenyl 1,2-Dioxygenase, domain 1"/>
    <property type="match status" value="1"/>
</dbReference>
<dbReference type="OrthoDB" id="16820at2759"/>
<dbReference type="InterPro" id="IPR004360">
    <property type="entry name" value="Glyas_Fos-R_dOase_dom"/>
</dbReference>
<dbReference type="InterPro" id="IPR029068">
    <property type="entry name" value="Glyas_Bleomycin-R_OHBP_Dase"/>
</dbReference>
<dbReference type="Pfam" id="PF00903">
    <property type="entry name" value="Glyoxalase"/>
    <property type="match status" value="1"/>
</dbReference>
<organism evidence="2 3">
    <name type="scientific">Cladophialophora psammophila CBS 110553</name>
    <dbReference type="NCBI Taxonomy" id="1182543"/>
    <lineage>
        <taxon>Eukaryota</taxon>
        <taxon>Fungi</taxon>
        <taxon>Dikarya</taxon>
        <taxon>Ascomycota</taxon>
        <taxon>Pezizomycotina</taxon>
        <taxon>Eurotiomycetes</taxon>
        <taxon>Chaetothyriomycetidae</taxon>
        <taxon>Chaetothyriales</taxon>
        <taxon>Herpotrichiellaceae</taxon>
        <taxon>Cladophialophora</taxon>
    </lineage>
</organism>
<keyword evidence="3" id="KW-1185">Reference proteome</keyword>
<gene>
    <name evidence="2" type="ORF">A1O5_09533</name>
</gene>
<dbReference type="SUPFAM" id="SSF54593">
    <property type="entry name" value="Glyoxalase/Bleomycin resistance protein/Dihydroxybiphenyl dioxygenase"/>
    <property type="match status" value="1"/>
</dbReference>
<name>W9WRA2_9EURO</name>
<dbReference type="AlphaFoldDB" id="W9WRA2"/>
<feature type="domain" description="VOC" evidence="1">
    <location>
        <begin position="13"/>
        <end position="175"/>
    </location>
</feature>
<dbReference type="GeneID" id="19194229"/>
<reference evidence="2 3" key="1">
    <citation type="submission" date="2013-03" db="EMBL/GenBank/DDBJ databases">
        <title>The Genome Sequence of Cladophialophora psammophila CBS 110553.</title>
        <authorList>
            <consortium name="The Broad Institute Genomics Platform"/>
            <person name="Cuomo C."/>
            <person name="de Hoog S."/>
            <person name="Gorbushina A."/>
            <person name="Walker B."/>
            <person name="Young S.K."/>
            <person name="Zeng Q."/>
            <person name="Gargeya S."/>
            <person name="Fitzgerald M."/>
            <person name="Haas B."/>
            <person name="Abouelleil A."/>
            <person name="Allen A.W."/>
            <person name="Alvarado L."/>
            <person name="Arachchi H.M."/>
            <person name="Berlin A.M."/>
            <person name="Chapman S.B."/>
            <person name="Gainer-Dewar J."/>
            <person name="Goldberg J."/>
            <person name="Griggs A."/>
            <person name="Gujja S."/>
            <person name="Hansen M."/>
            <person name="Howarth C."/>
            <person name="Imamovic A."/>
            <person name="Ireland A."/>
            <person name="Larimer J."/>
            <person name="McCowan C."/>
            <person name="Murphy C."/>
            <person name="Pearson M."/>
            <person name="Poon T.W."/>
            <person name="Priest M."/>
            <person name="Roberts A."/>
            <person name="Saif S."/>
            <person name="Shea T."/>
            <person name="Sisk P."/>
            <person name="Sykes S."/>
            <person name="Wortman J."/>
            <person name="Nusbaum C."/>
            <person name="Birren B."/>
        </authorList>
    </citation>
    <scope>NUCLEOTIDE SEQUENCE [LARGE SCALE GENOMIC DNA]</scope>
    <source>
        <strain evidence="2 3">CBS 110553</strain>
    </source>
</reference>
<dbReference type="HOGENOM" id="CLU_046006_1_1_1"/>
<dbReference type="PROSITE" id="PS51819">
    <property type="entry name" value="VOC"/>
    <property type="match status" value="1"/>
</dbReference>
<dbReference type="InterPro" id="IPR037523">
    <property type="entry name" value="VOC_core"/>
</dbReference>
<dbReference type="RefSeq" id="XP_007748302.1">
    <property type="nucleotide sequence ID" value="XM_007750112.1"/>
</dbReference>
<protein>
    <recommendedName>
        <fullName evidence="1">VOC domain-containing protein</fullName>
    </recommendedName>
</protein>
<dbReference type="PANTHER" id="PTHR10374">
    <property type="entry name" value="LACTOYLGLUTATHIONE LYASE GLYOXALASE I"/>
    <property type="match status" value="1"/>
</dbReference>
<dbReference type="PANTHER" id="PTHR10374:SF30">
    <property type="entry name" value="LACTOYLGLUTATHIONE LYASE"/>
    <property type="match status" value="1"/>
</dbReference>
<evidence type="ECO:0000259" key="1">
    <source>
        <dbReference type="PROSITE" id="PS51819"/>
    </source>
</evidence>
<accession>W9WRA2</accession>
<sequence>MATAAPSPHAGWVFNQSGIRVSNLEKSISFYQEVLGLSLLQKVQADTFTIAFMGYVPGGVDNPGLELDREGIVELIWSETSGPLITNSKTHDGFGFIKLMFTVPDIMSAMEHMKKFGVKVLKYPGTTDEASLDVVARAIGAEPSGKGRNQGFWHFVGPIAFVEDPDGYYIELMQQDHAKNSLPKMRNENLA</sequence>
<comment type="caution">
    <text evidence="2">The sequence shown here is derived from an EMBL/GenBank/DDBJ whole genome shotgun (WGS) entry which is preliminary data.</text>
</comment>
<evidence type="ECO:0000313" key="3">
    <source>
        <dbReference type="Proteomes" id="UP000019471"/>
    </source>
</evidence>